<dbReference type="InterPro" id="IPR014721">
    <property type="entry name" value="Ribsml_uS5_D2-typ_fold_subgr"/>
</dbReference>
<gene>
    <name evidence="2" type="ORF">EW146_g4404</name>
</gene>
<organism evidence="2 3">
    <name type="scientific">Bondarzewia mesenterica</name>
    <dbReference type="NCBI Taxonomy" id="1095465"/>
    <lineage>
        <taxon>Eukaryota</taxon>
        <taxon>Fungi</taxon>
        <taxon>Dikarya</taxon>
        <taxon>Basidiomycota</taxon>
        <taxon>Agaricomycotina</taxon>
        <taxon>Agaricomycetes</taxon>
        <taxon>Russulales</taxon>
        <taxon>Bondarzewiaceae</taxon>
        <taxon>Bondarzewia</taxon>
    </lineage>
</organism>
<dbReference type="OrthoDB" id="10253702at2759"/>
<dbReference type="GO" id="GO:0005829">
    <property type="term" value="C:cytosol"/>
    <property type="evidence" value="ECO:0007669"/>
    <property type="project" value="InterPro"/>
</dbReference>
<dbReference type="PANTHER" id="PTHR10977">
    <property type="entry name" value="DIPHOSPHOMEVALONATE DECARBOXYLASE"/>
    <property type="match status" value="1"/>
</dbReference>
<proteinExistence type="predicted"/>
<dbReference type="GO" id="GO:0019287">
    <property type="term" value="P:isopentenyl diphosphate biosynthetic process, mevalonate pathway"/>
    <property type="evidence" value="ECO:0007669"/>
    <property type="project" value="InterPro"/>
</dbReference>
<name>A0A4S4LUU2_9AGAM</name>
<dbReference type="EMBL" id="SGPL01000169">
    <property type="protein sequence ID" value="THH16202.1"/>
    <property type="molecule type" value="Genomic_DNA"/>
</dbReference>
<evidence type="ECO:0000259" key="1">
    <source>
        <dbReference type="PROSITE" id="PS51184"/>
    </source>
</evidence>
<dbReference type="SUPFAM" id="SSF51197">
    <property type="entry name" value="Clavaminate synthase-like"/>
    <property type="match status" value="1"/>
</dbReference>
<dbReference type="InterPro" id="IPR020568">
    <property type="entry name" value="Ribosomal_Su5_D2-typ_SF"/>
</dbReference>
<dbReference type="InterPro" id="IPR003347">
    <property type="entry name" value="JmjC_dom"/>
</dbReference>
<dbReference type="NCBIfam" id="TIGR01240">
    <property type="entry name" value="mevDPdecarb"/>
    <property type="match status" value="1"/>
</dbReference>
<dbReference type="AlphaFoldDB" id="A0A4S4LUU2"/>
<dbReference type="Gene3D" id="2.60.120.650">
    <property type="entry name" value="Cupin"/>
    <property type="match status" value="1"/>
</dbReference>
<dbReference type="InterPro" id="IPR029765">
    <property type="entry name" value="Mev_diP_decarb"/>
</dbReference>
<dbReference type="Proteomes" id="UP000310158">
    <property type="component" value="Unassembled WGS sequence"/>
</dbReference>
<dbReference type="Gene3D" id="3.30.70.890">
    <property type="entry name" value="GHMP kinase, C-terminal domain"/>
    <property type="match status" value="1"/>
</dbReference>
<evidence type="ECO:0000313" key="2">
    <source>
        <dbReference type="EMBL" id="THH16202.1"/>
    </source>
</evidence>
<comment type="caution">
    <text evidence="2">The sequence shown here is derived from an EMBL/GenBank/DDBJ whole genome shotgun (WGS) entry which is preliminary data.</text>
</comment>
<dbReference type="InterPro" id="IPR041431">
    <property type="entry name" value="Mvd1_C"/>
</dbReference>
<evidence type="ECO:0000313" key="3">
    <source>
        <dbReference type="Proteomes" id="UP000310158"/>
    </source>
</evidence>
<dbReference type="InterPro" id="IPR036554">
    <property type="entry name" value="GHMP_kinase_C_sf"/>
</dbReference>
<reference evidence="2 3" key="1">
    <citation type="submission" date="2019-02" db="EMBL/GenBank/DDBJ databases">
        <title>Genome sequencing of the rare red list fungi Bondarzewia mesenterica.</title>
        <authorList>
            <person name="Buettner E."/>
            <person name="Kellner H."/>
        </authorList>
    </citation>
    <scope>NUCLEOTIDE SEQUENCE [LARGE SCALE GENOMIC DNA]</scope>
    <source>
        <strain evidence="2 3">DSM 108281</strain>
    </source>
</reference>
<accession>A0A4S4LUU2</accession>
<feature type="domain" description="JmjC" evidence="1">
    <location>
        <begin position="227"/>
        <end position="411"/>
    </location>
</feature>
<dbReference type="SUPFAM" id="SSF54211">
    <property type="entry name" value="Ribosomal protein S5 domain 2-like"/>
    <property type="match status" value="1"/>
</dbReference>
<dbReference type="GO" id="GO:0004163">
    <property type="term" value="F:diphosphomevalonate decarboxylase activity"/>
    <property type="evidence" value="ECO:0007669"/>
    <property type="project" value="InterPro"/>
</dbReference>
<keyword evidence="3" id="KW-1185">Reference proteome</keyword>
<dbReference type="SUPFAM" id="SSF55060">
    <property type="entry name" value="GHMP Kinase, C-terminal domain"/>
    <property type="match status" value="1"/>
</dbReference>
<dbReference type="Gene3D" id="3.30.230.10">
    <property type="match status" value="1"/>
</dbReference>
<dbReference type="PROSITE" id="PS51184">
    <property type="entry name" value="JMJC"/>
    <property type="match status" value="1"/>
</dbReference>
<protein>
    <recommendedName>
        <fullName evidence="1">JmjC domain-containing protein</fullName>
    </recommendedName>
</protein>
<dbReference type="Pfam" id="PF18376">
    <property type="entry name" value="MDD_C"/>
    <property type="match status" value="1"/>
</dbReference>
<dbReference type="Pfam" id="PF22700">
    <property type="entry name" value="MVD-like_N"/>
    <property type="match status" value="1"/>
</dbReference>
<dbReference type="PANTHER" id="PTHR10977:SF3">
    <property type="entry name" value="DIPHOSPHOMEVALONATE DECARBOXYLASE"/>
    <property type="match status" value="1"/>
</dbReference>
<sequence>MAHEALGVVQMSDVSTSQLVHDTPGQAQITSIAPLPCPTDCLNWNSTILLEGREGFEWPKDYQTVEWWNGMTTILPFVNRMDGKPSEDNGAVREMAKYPGAWGNAVAPVEWVKLPDALIRHGGGLLKTQLQSKFGDDEERAIIQIRQALKMGKSVVVYPHWCPPAKGFDNAGVENLCGPLSQQVDWQDAHLREKARQQISQGLDDEDSDAIDISRTTTLGEFVKLADDPLTCGNLLDVPTFSPSEVPWFIGALSDDRFSWTVTKDAGFSSQKQHIGPANVPCDAWRMLNWVLVTMGGYVTFPHHDAEGLATFIGVRDGAKIWTIYAPKEDRLQRTDWLEYQTKIMSSGYGDFKYLQHTQGYNVLLTEGCYLLMPPGTWHSVYTPVKSLAVGGHFLTCECLSQTELARAFDKVHGEVATNTYHDGILPCLATLSWLWHLWCCIQPPIGGQTFGVRKTKETEEELQAAQRIIRAIMKANGISEDDIQSELKAIEWGRSDRGGGLYGSEISIVFYLSTFPVHICSRNNFPTAAGLASSASGFAALVSSLAALYALPSSPSELSLIARQGSGSACRSLFGGFVAWEQGTAPDGSDSLAVEVAPREHWPDIHALICIVSDDKKGTSSTSGMQRTVETSPLLQHRIKHVVPERMKAISKAILDKDFDTFARITMQDSNQFHAVALDTDPPFRTELGVACLEKDNVPHSRVFA</sequence>
<dbReference type="InterPro" id="IPR053859">
    <property type="entry name" value="MVD-like_N"/>
</dbReference>